<dbReference type="CDD" id="cd03255">
    <property type="entry name" value="ABC_MJ0796_LolCDE_FtsE"/>
    <property type="match status" value="1"/>
</dbReference>
<dbReference type="Proteomes" id="UP000027980">
    <property type="component" value="Chromosome"/>
</dbReference>
<dbReference type="GeneID" id="34220073"/>
<protein>
    <submittedName>
        <fullName evidence="6">ABC transporter</fullName>
    </submittedName>
</protein>
<evidence type="ECO:0000259" key="5">
    <source>
        <dbReference type="PROSITE" id="PS50893"/>
    </source>
</evidence>
<dbReference type="HOGENOM" id="CLU_000604_1_22_9"/>
<name>A0A075LS32_9BACI</name>
<dbReference type="PANTHER" id="PTHR42798">
    <property type="entry name" value="LIPOPROTEIN-RELEASING SYSTEM ATP-BINDING PROTEIN LOLD"/>
    <property type="match status" value="1"/>
</dbReference>
<comment type="similarity">
    <text evidence="1">Belongs to the ABC transporter superfamily.</text>
</comment>
<dbReference type="GO" id="GO:0005524">
    <property type="term" value="F:ATP binding"/>
    <property type="evidence" value="ECO:0007669"/>
    <property type="project" value="UniProtKB-KW"/>
</dbReference>
<dbReference type="Pfam" id="PF00005">
    <property type="entry name" value="ABC_tran"/>
    <property type="match status" value="1"/>
</dbReference>
<dbReference type="InterPro" id="IPR003593">
    <property type="entry name" value="AAA+_ATPase"/>
</dbReference>
<dbReference type="SMART" id="SM00382">
    <property type="entry name" value="AAA"/>
    <property type="match status" value="1"/>
</dbReference>
<evidence type="ECO:0000256" key="1">
    <source>
        <dbReference type="ARBA" id="ARBA00005417"/>
    </source>
</evidence>
<dbReference type="KEGG" id="tap:GZ22_11975"/>
<dbReference type="FunFam" id="3.40.50.300:FF:000056">
    <property type="entry name" value="Cell division ATP-binding protein FtsE"/>
    <property type="match status" value="1"/>
</dbReference>
<dbReference type="GO" id="GO:0016887">
    <property type="term" value="F:ATP hydrolysis activity"/>
    <property type="evidence" value="ECO:0007669"/>
    <property type="project" value="InterPro"/>
</dbReference>
<dbReference type="OrthoDB" id="9791546at2"/>
<dbReference type="PANTHER" id="PTHR42798:SF6">
    <property type="entry name" value="CELL DIVISION ATP-BINDING PROTEIN FTSE"/>
    <property type="match status" value="1"/>
</dbReference>
<reference evidence="6 7" key="1">
    <citation type="submission" date="2014-07" db="EMBL/GenBank/DDBJ databases">
        <title>Complete genome sequence of a moderately halophilic bacterium Terribacillus aidingensis MP602, isolated from Cryptomeria fortunei in Tianmu mountain in China.</title>
        <authorList>
            <person name="Wang Y."/>
            <person name="Lu P."/>
            <person name="Zhang L."/>
        </authorList>
    </citation>
    <scope>NUCLEOTIDE SEQUENCE [LARGE SCALE GENOMIC DNA]</scope>
    <source>
        <strain evidence="6 7">MP602</strain>
    </source>
</reference>
<feature type="domain" description="ABC transporter" evidence="5">
    <location>
        <begin position="6"/>
        <end position="225"/>
    </location>
</feature>
<dbReference type="PROSITE" id="PS50893">
    <property type="entry name" value="ABC_TRANSPORTER_2"/>
    <property type="match status" value="1"/>
</dbReference>
<dbReference type="Gene3D" id="3.40.50.300">
    <property type="entry name" value="P-loop containing nucleotide triphosphate hydrolases"/>
    <property type="match status" value="1"/>
</dbReference>
<keyword evidence="4" id="KW-0067">ATP-binding</keyword>
<dbReference type="InterPro" id="IPR027417">
    <property type="entry name" value="P-loop_NTPase"/>
</dbReference>
<keyword evidence="2" id="KW-0813">Transport</keyword>
<evidence type="ECO:0000256" key="4">
    <source>
        <dbReference type="ARBA" id="ARBA00022840"/>
    </source>
</evidence>
<organism evidence="6 7">
    <name type="scientific">Terribacillus saccharophilus</name>
    <dbReference type="NCBI Taxonomy" id="361277"/>
    <lineage>
        <taxon>Bacteria</taxon>
        <taxon>Bacillati</taxon>
        <taxon>Bacillota</taxon>
        <taxon>Bacilli</taxon>
        <taxon>Bacillales</taxon>
        <taxon>Bacillaceae</taxon>
        <taxon>Terribacillus</taxon>
    </lineage>
</organism>
<dbReference type="InterPro" id="IPR003439">
    <property type="entry name" value="ABC_transporter-like_ATP-bd"/>
</dbReference>
<evidence type="ECO:0000256" key="3">
    <source>
        <dbReference type="ARBA" id="ARBA00022741"/>
    </source>
</evidence>
<evidence type="ECO:0000256" key="2">
    <source>
        <dbReference type="ARBA" id="ARBA00022448"/>
    </source>
</evidence>
<evidence type="ECO:0000313" key="6">
    <source>
        <dbReference type="EMBL" id="AIF67288.1"/>
    </source>
</evidence>
<dbReference type="EMBL" id="CP008876">
    <property type="protein sequence ID" value="AIF67288.1"/>
    <property type="molecule type" value="Genomic_DNA"/>
</dbReference>
<dbReference type="GO" id="GO:0005886">
    <property type="term" value="C:plasma membrane"/>
    <property type="evidence" value="ECO:0007669"/>
    <property type="project" value="UniProtKB-ARBA"/>
</dbReference>
<dbReference type="AlphaFoldDB" id="A0A075LS32"/>
<gene>
    <name evidence="6" type="ORF">GZ22_11975</name>
</gene>
<evidence type="ECO:0000313" key="7">
    <source>
        <dbReference type="Proteomes" id="UP000027980"/>
    </source>
</evidence>
<dbReference type="InterPro" id="IPR017911">
    <property type="entry name" value="MacB-like_ATP-bd"/>
</dbReference>
<dbReference type="RefSeq" id="WP_038562666.1">
    <property type="nucleotide sequence ID" value="NZ_CP008876.1"/>
</dbReference>
<sequence>MTAPLLAFKNVGYWYTDKQNPLFQSVNIDFYKNTFYTITGTSGSGKTTFLSLAGGLDKAKEGDIEYDGKSIRKMGLGNFRHDYVSIIFQSYNLIPYMTAYQNIASAMAITGKKVENQEDYILKMLAKVGISEEQAKQRVLTLSGGQQQRVAITRAFCCDTDLIVADEPTGNLDDKTSKEIVKLFTDLAHQENKCVIMVTHDPQIAAQSDVTIQLSNGSFRMLQHV</sequence>
<proteinExistence type="inferred from homology"/>
<keyword evidence="3" id="KW-0547">Nucleotide-binding</keyword>
<dbReference type="SUPFAM" id="SSF52540">
    <property type="entry name" value="P-loop containing nucleoside triphosphate hydrolases"/>
    <property type="match status" value="1"/>
</dbReference>
<accession>A0A075LS32</accession>